<keyword evidence="11" id="KW-1185">Reference proteome</keyword>
<protein>
    <recommendedName>
        <fullName evidence="9">Major facilitator superfamily (MFS) profile domain-containing protein</fullName>
    </recommendedName>
</protein>
<feature type="transmembrane region" description="Helical" evidence="8">
    <location>
        <begin position="78"/>
        <end position="96"/>
    </location>
</feature>
<sequence>MSSDPEDSPGDLETTAPETTDLPPAKRERQTLKEEITAMTQHRSLCWSLFSLGWAMGSIGPLLYRIQQFYGVGLSELSFIFVSTYVGIACGGLVNMPLTEKFGFGKTMAFAVVIQAGACGLQFLAVPFRIFVISFSFGGFAQAVQVVHANAFVSQLSSDSAERLAKLNAAFALGALVSPLSTTLFSWAQHWTIHFLISMMLAIITLGLVLVVFKLKEQHECLREGGANVVPKTALPWHSHYRQILSRKSIHLLSIFMVIHSSIELTIATWMVIFMRVVRGGGTSSNYIVTVFFGGLSIGRVMLLGMSSKIGETRAVYIYISIITILQFAAWLIPSLVFGTLTVFFIGIFIGPIHPIVIGHTSRLVPVEHLTGSIAWITTCGALGNAVIPFLTGTLMANFGIEALQPLLVGQMMVMSFLWFAVPTGSQADL</sequence>
<evidence type="ECO:0000256" key="7">
    <source>
        <dbReference type="SAM" id="MobiDB-lite"/>
    </source>
</evidence>
<dbReference type="AlphaFoldDB" id="A0A0C3BXJ9"/>
<dbReference type="Pfam" id="PF07690">
    <property type="entry name" value="MFS_1"/>
    <property type="match status" value="1"/>
</dbReference>
<dbReference type="Proteomes" id="UP000053424">
    <property type="component" value="Unassembled WGS sequence"/>
</dbReference>
<organism evidence="10 11">
    <name type="scientific">Hebeloma cylindrosporum</name>
    <dbReference type="NCBI Taxonomy" id="76867"/>
    <lineage>
        <taxon>Eukaryota</taxon>
        <taxon>Fungi</taxon>
        <taxon>Dikarya</taxon>
        <taxon>Basidiomycota</taxon>
        <taxon>Agaricomycotina</taxon>
        <taxon>Agaricomycetes</taxon>
        <taxon>Agaricomycetidae</taxon>
        <taxon>Agaricales</taxon>
        <taxon>Agaricineae</taxon>
        <taxon>Hymenogastraceae</taxon>
        <taxon>Hebeloma</taxon>
    </lineage>
</organism>
<dbReference type="Gene3D" id="1.20.1250.20">
    <property type="entry name" value="MFS general substrate transporter like domains"/>
    <property type="match status" value="1"/>
</dbReference>
<feature type="transmembrane region" description="Helical" evidence="8">
    <location>
        <begin position="193"/>
        <end position="213"/>
    </location>
</feature>
<evidence type="ECO:0000256" key="3">
    <source>
        <dbReference type="ARBA" id="ARBA00022448"/>
    </source>
</evidence>
<reference evidence="10 11" key="1">
    <citation type="submission" date="2014-04" db="EMBL/GenBank/DDBJ databases">
        <authorList>
            <consortium name="DOE Joint Genome Institute"/>
            <person name="Kuo A."/>
            <person name="Gay G."/>
            <person name="Dore J."/>
            <person name="Kohler A."/>
            <person name="Nagy L.G."/>
            <person name="Floudas D."/>
            <person name="Copeland A."/>
            <person name="Barry K.W."/>
            <person name="Cichocki N."/>
            <person name="Veneault-Fourrey C."/>
            <person name="LaButti K."/>
            <person name="Lindquist E.A."/>
            <person name="Lipzen A."/>
            <person name="Lundell T."/>
            <person name="Morin E."/>
            <person name="Murat C."/>
            <person name="Sun H."/>
            <person name="Tunlid A."/>
            <person name="Henrissat B."/>
            <person name="Grigoriev I.V."/>
            <person name="Hibbett D.S."/>
            <person name="Martin F."/>
            <person name="Nordberg H.P."/>
            <person name="Cantor M.N."/>
            <person name="Hua S.X."/>
        </authorList>
    </citation>
    <scope>NUCLEOTIDE SEQUENCE [LARGE SCALE GENOMIC DNA]</scope>
    <source>
        <strain evidence="11">h7</strain>
    </source>
</reference>
<dbReference type="SUPFAM" id="SSF103473">
    <property type="entry name" value="MFS general substrate transporter"/>
    <property type="match status" value="1"/>
</dbReference>
<evidence type="ECO:0000256" key="5">
    <source>
        <dbReference type="ARBA" id="ARBA00022989"/>
    </source>
</evidence>
<dbReference type="InterPro" id="IPR011701">
    <property type="entry name" value="MFS"/>
</dbReference>
<evidence type="ECO:0000313" key="11">
    <source>
        <dbReference type="Proteomes" id="UP000053424"/>
    </source>
</evidence>
<dbReference type="PANTHER" id="PTHR23514:SF3">
    <property type="entry name" value="BYPASS OF STOP CODON PROTEIN 6"/>
    <property type="match status" value="1"/>
</dbReference>
<feature type="transmembrane region" description="Helical" evidence="8">
    <location>
        <begin position="108"/>
        <end position="125"/>
    </location>
</feature>
<dbReference type="InterPro" id="IPR051788">
    <property type="entry name" value="MFS_Transporter"/>
</dbReference>
<proteinExistence type="inferred from homology"/>
<gene>
    <name evidence="10" type="ORF">M413DRAFT_77791</name>
</gene>
<feature type="region of interest" description="Disordered" evidence="7">
    <location>
        <begin position="1"/>
        <end position="26"/>
    </location>
</feature>
<name>A0A0C3BXJ9_HEBCY</name>
<feature type="transmembrane region" description="Helical" evidence="8">
    <location>
        <begin position="285"/>
        <end position="303"/>
    </location>
</feature>
<comment type="similarity">
    <text evidence="2">Belongs to the major facilitator superfamily.</text>
</comment>
<dbReference type="InterPro" id="IPR020846">
    <property type="entry name" value="MFS_dom"/>
</dbReference>
<keyword evidence="4 8" id="KW-0812">Transmembrane</keyword>
<comment type="subcellular location">
    <subcellularLocation>
        <location evidence="1">Endomembrane system</location>
        <topology evidence="1">Multi-pass membrane protein</topology>
    </subcellularLocation>
</comment>
<feature type="transmembrane region" description="Helical" evidence="8">
    <location>
        <begin position="315"/>
        <end position="333"/>
    </location>
</feature>
<feature type="domain" description="Major facilitator superfamily (MFS) profile" evidence="9">
    <location>
        <begin position="41"/>
        <end position="428"/>
    </location>
</feature>
<dbReference type="EMBL" id="KN831802">
    <property type="protein sequence ID" value="KIM36794.1"/>
    <property type="molecule type" value="Genomic_DNA"/>
</dbReference>
<reference evidence="11" key="2">
    <citation type="submission" date="2015-01" db="EMBL/GenBank/DDBJ databases">
        <title>Evolutionary Origins and Diversification of the Mycorrhizal Mutualists.</title>
        <authorList>
            <consortium name="DOE Joint Genome Institute"/>
            <consortium name="Mycorrhizal Genomics Consortium"/>
            <person name="Kohler A."/>
            <person name="Kuo A."/>
            <person name="Nagy L.G."/>
            <person name="Floudas D."/>
            <person name="Copeland A."/>
            <person name="Barry K.W."/>
            <person name="Cichocki N."/>
            <person name="Veneault-Fourrey C."/>
            <person name="LaButti K."/>
            <person name="Lindquist E.A."/>
            <person name="Lipzen A."/>
            <person name="Lundell T."/>
            <person name="Morin E."/>
            <person name="Murat C."/>
            <person name="Riley R."/>
            <person name="Ohm R."/>
            <person name="Sun H."/>
            <person name="Tunlid A."/>
            <person name="Henrissat B."/>
            <person name="Grigoriev I.V."/>
            <person name="Hibbett D.S."/>
            <person name="Martin F."/>
        </authorList>
    </citation>
    <scope>NUCLEOTIDE SEQUENCE [LARGE SCALE GENOMIC DNA]</scope>
    <source>
        <strain evidence="11">h7</strain>
    </source>
</reference>
<evidence type="ECO:0000256" key="2">
    <source>
        <dbReference type="ARBA" id="ARBA00008335"/>
    </source>
</evidence>
<evidence type="ECO:0000256" key="8">
    <source>
        <dbReference type="SAM" id="Phobius"/>
    </source>
</evidence>
<feature type="transmembrane region" description="Helical" evidence="8">
    <location>
        <begin position="45"/>
        <end position="66"/>
    </location>
</feature>
<feature type="compositionally biased region" description="Acidic residues" evidence="7">
    <location>
        <begin position="1"/>
        <end position="10"/>
    </location>
</feature>
<keyword evidence="5 8" id="KW-1133">Transmembrane helix</keyword>
<evidence type="ECO:0000259" key="9">
    <source>
        <dbReference type="PROSITE" id="PS50850"/>
    </source>
</evidence>
<keyword evidence="3" id="KW-0813">Transport</keyword>
<evidence type="ECO:0000256" key="4">
    <source>
        <dbReference type="ARBA" id="ARBA00022692"/>
    </source>
</evidence>
<dbReference type="STRING" id="686832.A0A0C3BXJ9"/>
<accession>A0A0C3BXJ9</accession>
<feature type="transmembrane region" description="Helical" evidence="8">
    <location>
        <begin position="250"/>
        <end position="273"/>
    </location>
</feature>
<evidence type="ECO:0000313" key="10">
    <source>
        <dbReference type="EMBL" id="KIM36794.1"/>
    </source>
</evidence>
<dbReference type="HOGENOM" id="CLU_021993_6_0_1"/>
<dbReference type="InterPro" id="IPR036259">
    <property type="entry name" value="MFS_trans_sf"/>
</dbReference>
<dbReference type="PROSITE" id="PS50850">
    <property type="entry name" value="MFS"/>
    <property type="match status" value="1"/>
</dbReference>
<feature type="transmembrane region" description="Helical" evidence="8">
    <location>
        <begin position="403"/>
        <end position="422"/>
    </location>
</feature>
<dbReference type="GO" id="GO:0016020">
    <property type="term" value="C:membrane"/>
    <property type="evidence" value="ECO:0007669"/>
    <property type="project" value="TreeGrafter"/>
</dbReference>
<feature type="transmembrane region" description="Helical" evidence="8">
    <location>
        <begin position="339"/>
        <end position="358"/>
    </location>
</feature>
<evidence type="ECO:0000256" key="1">
    <source>
        <dbReference type="ARBA" id="ARBA00004127"/>
    </source>
</evidence>
<keyword evidence="6 8" id="KW-0472">Membrane</keyword>
<dbReference type="GO" id="GO:0012505">
    <property type="term" value="C:endomembrane system"/>
    <property type="evidence" value="ECO:0007669"/>
    <property type="project" value="UniProtKB-SubCell"/>
</dbReference>
<feature type="transmembrane region" description="Helical" evidence="8">
    <location>
        <begin position="370"/>
        <end position="391"/>
    </location>
</feature>
<evidence type="ECO:0000256" key="6">
    <source>
        <dbReference type="ARBA" id="ARBA00023136"/>
    </source>
</evidence>
<dbReference type="OrthoDB" id="413079at2759"/>
<dbReference type="PANTHER" id="PTHR23514">
    <property type="entry name" value="BYPASS OF STOP CODON PROTEIN 6"/>
    <property type="match status" value="1"/>
</dbReference>
<dbReference type="GO" id="GO:0022857">
    <property type="term" value="F:transmembrane transporter activity"/>
    <property type="evidence" value="ECO:0007669"/>
    <property type="project" value="InterPro"/>
</dbReference>